<dbReference type="EMBL" id="MT144132">
    <property type="protein sequence ID" value="QJA49351.1"/>
    <property type="molecule type" value="Genomic_DNA"/>
</dbReference>
<dbReference type="Gene3D" id="1.10.10.60">
    <property type="entry name" value="Homeodomain-like"/>
    <property type="match status" value="1"/>
</dbReference>
<organism evidence="4">
    <name type="scientific">viral metagenome</name>
    <dbReference type="NCBI Taxonomy" id="1070528"/>
    <lineage>
        <taxon>unclassified sequences</taxon>
        <taxon>metagenomes</taxon>
        <taxon>organismal metagenomes</taxon>
    </lineage>
</organism>
<sequence>MLTMLSPDEKKALFLIAFKEFNGNISAACRVLDIGRSTVYMWMREDEDFEEQCKVSQLEATEEVLDEAEDVVRDWIKKKDKQTAQWFLTKLGKKRGYGTKLEVESTHHFDNLEFPDEPDDVDGWEHEDTAERKKDA</sequence>
<name>A0A6H1ZPK2_9ZZZZ</name>
<proteinExistence type="predicted"/>
<gene>
    <name evidence="4" type="ORF">TM448A01315_0012</name>
    <name evidence="5" type="ORF">TM448B01398_0029</name>
</gene>
<dbReference type="InterPro" id="IPR009057">
    <property type="entry name" value="Homeodomain-like_sf"/>
</dbReference>
<dbReference type="InterPro" id="IPR002197">
    <property type="entry name" value="HTH_Fis"/>
</dbReference>
<evidence type="ECO:0000313" key="4">
    <source>
        <dbReference type="EMBL" id="QJA49351.1"/>
    </source>
</evidence>
<dbReference type="GO" id="GO:0043565">
    <property type="term" value="F:sequence-specific DNA binding"/>
    <property type="evidence" value="ECO:0007669"/>
    <property type="project" value="InterPro"/>
</dbReference>
<keyword evidence="1" id="KW-0175">Coiled coil</keyword>
<dbReference type="EMBL" id="MT144753">
    <property type="protein sequence ID" value="QJH98819.1"/>
    <property type="molecule type" value="Genomic_DNA"/>
</dbReference>
<feature type="compositionally biased region" description="Basic and acidic residues" evidence="2">
    <location>
        <begin position="123"/>
        <end position="136"/>
    </location>
</feature>
<accession>A0A6H1ZPK2</accession>
<dbReference type="SUPFAM" id="SSF46689">
    <property type="entry name" value="Homeodomain-like"/>
    <property type="match status" value="1"/>
</dbReference>
<reference evidence="4" key="1">
    <citation type="submission" date="2020-03" db="EMBL/GenBank/DDBJ databases">
        <title>The deep terrestrial virosphere.</title>
        <authorList>
            <person name="Holmfeldt K."/>
            <person name="Nilsson E."/>
            <person name="Simone D."/>
            <person name="Lopez-Fernandez M."/>
            <person name="Wu X."/>
            <person name="de Brujin I."/>
            <person name="Lundin D."/>
            <person name="Andersson A."/>
            <person name="Bertilsson S."/>
            <person name="Dopson M."/>
        </authorList>
    </citation>
    <scope>NUCLEOTIDE SEQUENCE</scope>
    <source>
        <strain evidence="4">TM448A01315</strain>
        <strain evidence="5">TM448B01398</strain>
    </source>
</reference>
<dbReference type="Pfam" id="PF02954">
    <property type="entry name" value="HTH_8"/>
    <property type="match status" value="1"/>
</dbReference>
<evidence type="ECO:0000313" key="5">
    <source>
        <dbReference type="EMBL" id="QJH98819.1"/>
    </source>
</evidence>
<evidence type="ECO:0000256" key="1">
    <source>
        <dbReference type="SAM" id="Coils"/>
    </source>
</evidence>
<dbReference type="AlphaFoldDB" id="A0A6H1ZPK2"/>
<feature type="region of interest" description="Disordered" evidence="2">
    <location>
        <begin position="108"/>
        <end position="136"/>
    </location>
</feature>
<feature type="coiled-coil region" evidence="1">
    <location>
        <begin position="58"/>
        <end position="85"/>
    </location>
</feature>
<evidence type="ECO:0000256" key="2">
    <source>
        <dbReference type="SAM" id="MobiDB-lite"/>
    </source>
</evidence>
<feature type="domain" description="DNA binding HTH" evidence="3">
    <location>
        <begin position="17"/>
        <end position="40"/>
    </location>
</feature>
<protein>
    <submittedName>
        <fullName evidence="4">Putative DNA binding, helix-turn-helix domain containing protein</fullName>
    </submittedName>
</protein>
<evidence type="ECO:0000259" key="3">
    <source>
        <dbReference type="Pfam" id="PF02954"/>
    </source>
</evidence>
<feature type="compositionally biased region" description="Acidic residues" evidence="2">
    <location>
        <begin position="113"/>
        <end position="122"/>
    </location>
</feature>